<proteinExistence type="inferred from homology"/>
<dbReference type="SMART" id="SM00904">
    <property type="entry name" value="Flavokinase"/>
    <property type="match status" value="1"/>
</dbReference>
<comment type="pathway">
    <text evidence="3 15">Cofactor biosynthesis; FMN biosynthesis; FMN from riboflavin (ATP route): step 1/1.</text>
</comment>
<reference evidence="17 19" key="1">
    <citation type="journal article" date="2015" name="Biotechnol. Bioeng.">
        <title>Genome sequence and phenotypic characterization of Caulobacter segnis.</title>
        <authorList>
            <person name="Patel S."/>
            <person name="Fletcher B."/>
            <person name="Scott D.C."/>
            <person name="Ely B."/>
        </authorList>
    </citation>
    <scope>NUCLEOTIDE SEQUENCE [LARGE SCALE GENOMIC DNA]</scope>
    <source>
        <strain evidence="17 19">PS02</strain>
    </source>
</reference>
<dbReference type="NCBIfam" id="NF004162">
    <property type="entry name" value="PRK05627.1-5"/>
    <property type="match status" value="1"/>
</dbReference>
<dbReference type="GO" id="GO:0009231">
    <property type="term" value="P:riboflavin biosynthetic process"/>
    <property type="evidence" value="ECO:0007669"/>
    <property type="project" value="InterPro"/>
</dbReference>
<evidence type="ECO:0000256" key="5">
    <source>
        <dbReference type="ARBA" id="ARBA00022643"/>
    </source>
</evidence>
<dbReference type="Pfam" id="PF06574">
    <property type="entry name" value="FAD_syn"/>
    <property type="match status" value="1"/>
</dbReference>
<evidence type="ECO:0000256" key="15">
    <source>
        <dbReference type="PIRNR" id="PIRNR004491"/>
    </source>
</evidence>
<evidence type="ECO:0000313" key="20">
    <source>
        <dbReference type="Proteomes" id="UP000093694"/>
    </source>
</evidence>
<keyword evidence="5 15" id="KW-0288">FMN</keyword>
<dbReference type="GO" id="GO:0008531">
    <property type="term" value="F:riboflavin kinase activity"/>
    <property type="evidence" value="ECO:0007669"/>
    <property type="project" value="UniProtKB-UniRule"/>
</dbReference>
<dbReference type="GO" id="GO:0003919">
    <property type="term" value="F:FMN adenylyltransferase activity"/>
    <property type="evidence" value="ECO:0007669"/>
    <property type="project" value="UniProtKB-UniRule"/>
</dbReference>
<evidence type="ECO:0000313" key="19">
    <source>
        <dbReference type="Proteomes" id="UP000077384"/>
    </source>
</evidence>
<dbReference type="UniPathway" id="UPA00277">
    <property type="reaction ID" value="UER00407"/>
</dbReference>
<dbReference type="Gene3D" id="2.40.30.30">
    <property type="entry name" value="Riboflavin kinase-like"/>
    <property type="match status" value="1"/>
</dbReference>
<dbReference type="InterPro" id="IPR002606">
    <property type="entry name" value="Riboflavin_kinase_bac"/>
</dbReference>
<keyword evidence="8 15" id="KW-0547">Nucleotide-binding</keyword>
<dbReference type="NCBIfam" id="TIGR00083">
    <property type="entry name" value="ribF"/>
    <property type="match status" value="1"/>
</dbReference>
<keyword evidence="9 15" id="KW-0418">Kinase</keyword>
<dbReference type="Pfam" id="PF01687">
    <property type="entry name" value="Flavokinase"/>
    <property type="match status" value="1"/>
</dbReference>
<gene>
    <name evidence="17" type="primary">ribF</name>
    <name evidence="18" type="ORF">CLCOS_26240</name>
    <name evidence="17" type="ORF">WX73_02954</name>
</gene>
<comment type="function">
    <text evidence="1">Catalyzes the phosphorylation of riboflavin to FMN followed by the adenylation of FMN to FAD.</text>
</comment>
<evidence type="ECO:0000256" key="3">
    <source>
        <dbReference type="ARBA" id="ARBA00005201"/>
    </source>
</evidence>
<keyword evidence="11 15" id="KW-0067">ATP-binding</keyword>
<dbReference type="InterPro" id="IPR014729">
    <property type="entry name" value="Rossmann-like_a/b/a_fold"/>
</dbReference>
<sequence>MIIMEDNFKKHFTKSTYIALGSFDGLHLGHINLINKTVKLARNNKANSMVFTFKNHPLSIINPEVSPKILMNNELKISVLKDAGLDIINMANFNEEFMKICPEDFVIHLLNNYRAKGLIVGFNYRFGYKNLGDVSLLKKMSKIHKFSLNVIDSVKYKGQVVSSSIIRTIISDEGDIKKANKLLTRPFMLQGEVIHGKQLGRKLGFPTVNLDYDKRFVIPKGGVYYTIVECNNDLFKGITNVGYNPTTCDNKLSIETHILNFNENMYDKNIKIYFIERIRDESKFGSLTELADQLKKDKMYASKKRIEINLKN</sequence>
<evidence type="ECO:0000256" key="14">
    <source>
        <dbReference type="ARBA" id="ARBA00049494"/>
    </source>
</evidence>
<evidence type="ECO:0000256" key="2">
    <source>
        <dbReference type="ARBA" id="ARBA00004726"/>
    </source>
</evidence>
<dbReference type="Proteomes" id="UP000093694">
    <property type="component" value="Unassembled WGS sequence"/>
</dbReference>
<comment type="pathway">
    <text evidence="2 15">Cofactor biosynthesis; FAD biosynthesis; FAD from FMN: step 1/1.</text>
</comment>
<dbReference type="InterPro" id="IPR015865">
    <property type="entry name" value="Riboflavin_kinase_bac/euk"/>
</dbReference>
<organism evidence="17 19">
    <name type="scientific">Clostridium coskatii</name>
    <dbReference type="NCBI Taxonomy" id="1705578"/>
    <lineage>
        <taxon>Bacteria</taxon>
        <taxon>Bacillati</taxon>
        <taxon>Bacillota</taxon>
        <taxon>Clostridia</taxon>
        <taxon>Eubacteriales</taxon>
        <taxon>Clostridiaceae</taxon>
        <taxon>Clostridium</taxon>
    </lineage>
</organism>
<reference evidence="18 20" key="2">
    <citation type="journal article" date="2016" name="Front. Microbiol.">
        <title>Industrial Acetogenic Biocatalysts: A Comparative Metabolic and Genomic Analysis.</title>
        <authorList>
            <person name="Bengelsdorf F."/>
            <person name="Poehlein A."/>
            <person name="Sonja S."/>
            <person name="Erz C."/>
            <person name="Hummel T."/>
            <person name="Hoffmeister S."/>
            <person name="Daniel R."/>
            <person name="Durre P."/>
        </authorList>
    </citation>
    <scope>NUCLEOTIDE SEQUENCE [LARGE SCALE GENOMIC DNA]</scope>
    <source>
        <strain evidence="18 20">PTA-10522</strain>
    </source>
</reference>
<dbReference type="InterPro" id="IPR015864">
    <property type="entry name" value="FAD_synthase"/>
</dbReference>
<dbReference type="PIRSF" id="PIRSF004491">
    <property type="entry name" value="FAD_Synth"/>
    <property type="match status" value="1"/>
</dbReference>
<dbReference type="GO" id="GO:0009398">
    <property type="term" value="P:FMN biosynthetic process"/>
    <property type="evidence" value="ECO:0007669"/>
    <property type="project" value="UniProtKB-UniRule"/>
</dbReference>
<evidence type="ECO:0000313" key="18">
    <source>
        <dbReference type="EMBL" id="OBR93152.1"/>
    </source>
</evidence>
<evidence type="ECO:0000256" key="10">
    <source>
        <dbReference type="ARBA" id="ARBA00022827"/>
    </source>
</evidence>
<comment type="similarity">
    <text evidence="15">Belongs to the ribF family.</text>
</comment>
<dbReference type="Gene3D" id="3.40.50.620">
    <property type="entry name" value="HUPs"/>
    <property type="match status" value="1"/>
</dbReference>
<dbReference type="InterPro" id="IPR023465">
    <property type="entry name" value="Riboflavin_kinase_dom_sf"/>
</dbReference>
<protein>
    <recommendedName>
        <fullName evidence="15">Riboflavin biosynthesis protein</fullName>
    </recommendedName>
    <domain>
        <recommendedName>
            <fullName evidence="15">Riboflavin kinase</fullName>
            <ecNumber evidence="15">2.7.1.26</ecNumber>
        </recommendedName>
        <alternativeName>
            <fullName evidence="15">Flavokinase</fullName>
        </alternativeName>
    </domain>
    <domain>
        <recommendedName>
            <fullName evidence="15">FMN adenylyltransferase</fullName>
            <ecNumber evidence="15">2.7.7.2</ecNumber>
        </recommendedName>
        <alternativeName>
            <fullName evidence="15">FAD pyrophosphorylase</fullName>
        </alternativeName>
        <alternativeName>
            <fullName evidence="15">FAD synthase</fullName>
        </alternativeName>
    </domain>
</protein>
<dbReference type="SUPFAM" id="SSF52374">
    <property type="entry name" value="Nucleotidylyl transferase"/>
    <property type="match status" value="1"/>
</dbReference>
<dbReference type="PANTHER" id="PTHR22749:SF6">
    <property type="entry name" value="RIBOFLAVIN KINASE"/>
    <property type="match status" value="1"/>
</dbReference>
<dbReference type="GO" id="GO:0006747">
    <property type="term" value="P:FAD biosynthetic process"/>
    <property type="evidence" value="ECO:0007669"/>
    <property type="project" value="UniProtKB-UniRule"/>
</dbReference>
<evidence type="ECO:0000256" key="9">
    <source>
        <dbReference type="ARBA" id="ARBA00022777"/>
    </source>
</evidence>
<dbReference type="PANTHER" id="PTHR22749">
    <property type="entry name" value="RIBOFLAVIN KINASE/FMN ADENYLYLTRANSFERASE"/>
    <property type="match status" value="1"/>
</dbReference>
<evidence type="ECO:0000259" key="16">
    <source>
        <dbReference type="SMART" id="SM00904"/>
    </source>
</evidence>
<keyword evidence="20" id="KW-1185">Reference proteome</keyword>
<keyword evidence="10 15" id="KW-0274">FAD</keyword>
<dbReference type="AlphaFoldDB" id="A0A166U0C7"/>
<keyword evidence="7 15" id="KW-0548">Nucleotidyltransferase</keyword>
<keyword evidence="4 15" id="KW-0285">Flavoprotein</keyword>
<evidence type="ECO:0000256" key="4">
    <source>
        <dbReference type="ARBA" id="ARBA00022630"/>
    </source>
</evidence>
<keyword evidence="12" id="KW-0511">Multifunctional enzyme</keyword>
<dbReference type="FunFam" id="2.40.30.30:FF:000003">
    <property type="entry name" value="Riboflavin biosynthesis protein"/>
    <property type="match status" value="1"/>
</dbReference>
<dbReference type="EC" id="2.7.7.2" evidence="15"/>
<comment type="catalytic activity">
    <reaction evidence="14 15">
        <text>FMN + ATP + H(+) = FAD + diphosphate</text>
        <dbReference type="Rhea" id="RHEA:17237"/>
        <dbReference type="ChEBI" id="CHEBI:15378"/>
        <dbReference type="ChEBI" id="CHEBI:30616"/>
        <dbReference type="ChEBI" id="CHEBI:33019"/>
        <dbReference type="ChEBI" id="CHEBI:57692"/>
        <dbReference type="ChEBI" id="CHEBI:58210"/>
        <dbReference type="EC" id="2.7.7.2"/>
    </reaction>
</comment>
<accession>A0A166U0C7</accession>
<dbReference type="RefSeq" id="WP_063600201.1">
    <property type="nucleotide sequence ID" value="NZ_LITQ01000003.1"/>
</dbReference>
<comment type="catalytic activity">
    <reaction evidence="13 15">
        <text>riboflavin + ATP = FMN + ADP + H(+)</text>
        <dbReference type="Rhea" id="RHEA:14357"/>
        <dbReference type="ChEBI" id="CHEBI:15378"/>
        <dbReference type="ChEBI" id="CHEBI:30616"/>
        <dbReference type="ChEBI" id="CHEBI:57986"/>
        <dbReference type="ChEBI" id="CHEBI:58210"/>
        <dbReference type="ChEBI" id="CHEBI:456216"/>
        <dbReference type="EC" id="2.7.1.26"/>
    </reaction>
</comment>
<evidence type="ECO:0000256" key="13">
    <source>
        <dbReference type="ARBA" id="ARBA00047880"/>
    </source>
</evidence>
<dbReference type="EMBL" id="LROR01000054">
    <property type="protein sequence ID" value="OBR93152.1"/>
    <property type="molecule type" value="Genomic_DNA"/>
</dbReference>
<evidence type="ECO:0000256" key="11">
    <source>
        <dbReference type="ARBA" id="ARBA00022840"/>
    </source>
</evidence>
<evidence type="ECO:0000256" key="1">
    <source>
        <dbReference type="ARBA" id="ARBA00002121"/>
    </source>
</evidence>
<dbReference type="UniPathway" id="UPA00276">
    <property type="reaction ID" value="UER00406"/>
</dbReference>
<dbReference type="EC" id="2.7.1.26" evidence="15"/>
<dbReference type="GO" id="GO:0005524">
    <property type="term" value="F:ATP binding"/>
    <property type="evidence" value="ECO:0007669"/>
    <property type="project" value="UniProtKB-UniRule"/>
</dbReference>
<comment type="caution">
    <text evidence="17">The sequence shown here is derived from an EMBL/GenBank/DDBJ whole genome shotgun (WGS) entry which is preliminary data.</text>
</comment>
<evidence type="ECO:0000256" key="6">
    <source>
        <dbReference type="ARBA" id="ARBA00022679"/>
    </source>
</evidence>
<dbReference type="Proteomes" id="UP000077384">
    <property type="component" value="Unassembled WGS sequence"/>
</dbReference>
<dbReference type="InterPro" id="IPR023468">
    <property type="entry name" value="Riboflavin_kinase"/>
</dbReference>
<dbReference type="CDD" id="cd02064">
    <property type="entry name" value="FAD_synthetase_N"/>
    <property type="match status" value="1"/>
</dbReference>
<keyword evidence="6 15" id="KW-0808">Transferase</keyword>
<evidence type="ECO:0000256" key="8">
    <source>
        <dbReference type="ARBA" id="ARBA00022741"/>
    </source>
</evidence>
<name>A0A166U0C7_9CLOT</name>
<dbReference type="FunFam" id="3.40.50.620:FF:000021">
    <property type="entry name" value="Riboflavin biosynthesis protein"/>
    <property type="match status" value="1"/>
</dbReference>
<feature type="domain" description="Riboflavin kinase" evidence="16">
    <location>
        <begin position="182"/>
        <end position="306"/>
    </location>
</feature>
<evidence type="ECO:0000256" key="12">
    <source>
        <dbReference type="ARBA" id="ARBA00023268"/>
    </source>
</evidence>
<dbReference type="SUPFAM" id="SSF82114">
    <property type="entry name" value="Riboflavin kinase-like"/>
    <property type="match status" value="1"/>
</dbReference>
<dbReference type="PATRIC" id="fig|1705578.3.peg.2610"/>
<evidence type="ECO:0000313" key="17">
    <source>
        <dbReference type="EMBL" id="OAA94408.1"/>
    </source>
</evidence>
<evidence type="ECO:0000256" key="7">
    <source>
        <dbReference type="ARBA" id="ARBA00022695"/>
    </source>
</evidence>
<dbReference type="EMBL" id="LITQ01000003">
    <property type="protein sequence ID" value="OAA94408.1"/>
    <property type="molecule type" value="Genomic_DNA"/>
</dbReference>